<dbReference type="OMA" id="MNQRMLK"/>
<dbReference type="Gene3D" id="2.130.10.80">
    <property type="entry name" value="Galactose oxidase/kelch, beta-propeller"/>
    <property type="match status" value="1"/>
</dbReference>
<dbReference type="Pfam" id="PF07250">
    <property type="entry name" value="Glyoxal_oxid_N"/>
    <property type="match status" value="2"/>
</dbReference>
<feature type="region of interest" description="Disordered" evidence="2">
    <location>
        <begin position="601"/>
        <end position="626"/>
    </location>
</feature>
<dbReference type="InterPro" id="IPR015202">
    <property type="entry name" value="GO-like_E_set"/>
</dbReference>
<dbReference type="EMBL" id="LUGG01000013">
    <property type="protein sequence ID" value="OBZ70682.1"/>
    <property type="molecule type" value="Genomic_DNA"/>
</dbReference>
<accession>A0A1C7M192</accession>
<evidence type="ECO:0000259" key="4">
    <source>
        <dbReference type="Pfam" id="PF09118"/>
    </source>
</evidence>
<dbReference type="Proteomes" id="UP000092993">
    <property type="component" value="Unassembled WGS sequence"/>
</dbReference>
<dbReference type="CDD" id="cd02851">
    <property type="entry name" value="E_set_GO_C"/>
    <property type="match status" value="1"/>
</dbReference>
<feature type="domain" description="Glyoxal oxidase N-terminal" evidence="3">
    <location>
        <begin position="360"/>
        <end position="464"/>
    </location>
</feature>
<dbReference type="PANTHER" id="PTHR32208">
    <property type="entry name" value="SECRETED PROTEIN-RELATED"/>
    <property type="match status" value="1"/>
</dbReference>
<keyword evidence="6" id="KW-1185">Reference proteome</keyword>
<dbReference type="Gene3D" id="2.60.40.10">
    <property type="entry name" value="Immunoglobulins"/>
    <property type="match status" value="1"/>
</dbReference>
<dbReference type="STRING" id="5627.A0A1C7M192"/>
<evidence type="ECO:0000259" key="3">
    <source>
        <dbReference type="Pfam" id="PF07250"/>
    </source>
</evidence>
<dbReference type="OrthoDB" id="2019572at2759"/>
<reference evidence="5 6" key="1">
    <citation type="submission" date="2016-03" db="EMBL/GenBank/DDBJ databases">
        <title>Whole genome sequencing of Grifola frondosa 9006-11.</title>
        <authorList>
            <person name="Min B."/>
            <person name="Park H."/>
            <person name="Kim J.-G."/>
            <person name="Cho H."/>
            <person name="Oh Y.-L."/>
            <person name="Kong W.-S."/>
            <person name="Choi I.-G."/>
        </authorList>
    </citation>
    <scope>NUCLEOTIDE SEQUENCE [LARGE SCALE GENOMIC DNA]</scope>
    <source>
        <strain evidence="5 6">9006-11</strain>
    </source>
</reference>
<name>A0A1C7M192_GRIFR</name>
<organism evidence="5 6">
    <name type="scientific">Grifola frondosa</name>
    <name type="common">Maitake</name>
    <name type="synonym">Polyporus frondosus</name>
    <dbReference type="NCBI Taxonomy" id="5627"/>
    <lineage>
        <taxon>Eukaryota</taxon>
        <taxon>Fungi</taxon>
        <taxon>Dikarya</taxon>
        <taxon>Basidiomycota</taxon>
        <taxon>Agaricomycotina</taxon>
        <taxon>Agaricomycetes</taxon>
        <taxon>Polyporales</taxon>
        <taxon>Grifolaceae</taxon>
        <taxon>Grifola</taxon>
    </lineage>
</organism>
<comment type="caution">
    <text evidence="5">The sequence shown here is derived from an EMBL/GenBank/DDBJ whole genome shotgun (WGS) entry which is preliminary data.</text>
</comment>
<protein>
    <submittedName>
        <fullName evidence="5">Galactose oxidase</fullName>
    </submittedName>
</protein>
<keyword evidence="1" id="KW-0732">Signal</keyword>
<feature type="compositionally biased region" description="Low complexity" evidence="2">
    <location>
        <begin position="601"/>
        <end position="618"/>
    </location>
</feature>
<feature type="domain" description="Glyoxal oxidase N-terminal" evidence="3">
    <location>
        <begin position="110"/>
        <end position="357"/>
    </location>
</feature>
<evidence type="ECO:0000256" key="2">
    <source>
        <dbReference type="SAM" id="MobiDB-lite"/>
    </source>
</evidence>
<dbReference type="InterPro" id="IPR014756">
    <property type="entry name" value="Ig_E-set"/>
</dbReference>
<dbReference type="InterPro" id="IPR037293">
    <property type="entry name" value="Gal_Oxidase_central_sf"/>
</dbReference>
<proteinExistence type="predicted"/>
<dbReference type="SUPFAM" id="SSF50965">
    <property type="entry name" value="Galactose oxidase, central domain"/>
    <property type="match status" value="1"/>
</dbReference>
<dbReference type="Pfam" id="PF09118">
    <property type="entry name" value="GO-like_E_set"/>
    <property type="match status" value="1"/>
</dbReference>
<evidence type="ECO:0000313" key="6">
    <source>
        <dbReference type="Proteomes" id="UP000092993"/>
    </source>
</evidence>
<dbReference type="AlphaFoldDB" id="A0A1C7M192"/>
<sequence>MLRVCECIKMRYVPQSIGVLPDLVVPSHCARCFRFFLAVFTSLTLLASVYAQSTATAPGQPSRTDAPLGQFEIVGNSIASAQQIFLGTLDKVYVVDKTERNPTQINGHPAWAAEYSVAGNTGRAMDVVTNSFCAGGNVLANGTWVNVGGNQAVTYGGLAASSQTGGLPYDDPDGGQSIRLLNPCDDSSCDWTLTTDMTSRRWYPTVETLEDGSVIILGGCDWGGFVNDASQNNPTWEIFPPTSPSAAPVTSTLLQNTLPANLYPLTWLLPSGKLLVQANWGTTLLDHKAQKEVPLDDMIHAVRTYPASAGTAMLPLTPANNWTATVLFCGGANIQANQWGTDWDIAQYNASNSCVTIMPDILCLNGASTGVAGYGNVSWAIGQSYADNPVLMPAIYDPAAPAGQKWSRDGLSASTIPRMYHSSASLLPDGSVYVAGSNPNADYNVGPNVKYPTEYRVERFYPSYYNQRRPEPEGLLTQLAYGGPYFNVTLSSTDLFGDAKNAENATAIVLRTGFSTHTMNMGQRFLQLDSTYTTNADGSAVLHVSQLPPNPYIFAPGPALLFVVVDGVPSVGVQVMVGTGQLGAQPTQNVADLPPSSVYTAAAHSSSGNSSSSMGHANQGRVNAAGGSRVPGSGQCFALLVAGALAVFASFAL</sequence>
<dbReference type="InterPro" id="IPR011043">
    <property type="entry name" value="Gal_Oxase/kelch_b-propeller"/>
</dbReference>
<feature type="domain" description="Galactose oxidase-like Early set" evidence="4">
    <location>
        <begin position="469"/>
        <end position="577"/>
    </location>
</feature>
<dbReference type="SUPFAM" id="SSF81296">
    <property type="entry name" value="E set domains"/>
    <property type="match status" value="1"/>
</dbReference>
<gene>
    <name evidence="5" type="primary">GAOA_1</name>
    <name evidence="5" type="ORF">A0H81_09185</name>
</gene>
<dbReference type="PANTHER" id="PTHR32208:SF96">
    <property type="entry name" value="GLYOXAL OXIDASE"/>
    <property type="match status" value="1"/>
</dbReference>
<evidence type="ECO:0000256" key="1">
    <source>
        <dbReference type="ARBA" id="ARBA00022729"/>
    </source>
</evidence>
<dbReference type="InterPro" id="IPR009880">
    <property type="entry name" value="Glyoxal_oxidase_N"/>
</dbReference>
<dbReference type="InterPro" id="IPR013783">
    <property type="entry name" value="Ig-like_fold"/>
</dbReference>
<evidence type="ECO:0000313" key="5">
    <source>
        <dbReference type="EMBL" id="OBZ70682.1"/>
    </source>
</evidence>